<evidence type="ECO:0000256" key="14">
    <source>
        <dbReference type="ARBA" id="ARBA00026013"/>
    </source>
</evidence>
<evidence type="ECO:0000256" key="7">
    <source>
        <dbReference type="ARBA" id="ARBA00022840"/>
    </source>
</evidence>
<dbReference type="CDD" id="cd01132">
    <property type="entry name" value="F1-ATPase_alpha_CD"/>
    <property type="match status" value="1"/>
</dbReference>
<keyword evidence="3 15" id="KW-0813">Transport</keyword>
<evidence type="ECO:0000256" key="12">
    <source>
        <dbReference type="ARBA" id="ARBA00023310"/>
    </source>
</evidence>
<evidence type="ECO:0000256" key="1">
    <source>
        <dbReference type="ARBA" id="ARBA00003784"/>
    </source>
</evidence>
<reference evidence="20" key="1">
    <citation type="submission" date="2018-04" db="EMBL/GenBank/DDBJ databases">
        <authorList>
            <person name="Watanabe M."/>
            <person name="Kojima H."/>
        </authorList>
    </citation>
    <scope>NUCLEOTIDE SEQUENCE [LARGE SCALE GENOMIC DNA]</scope>
    <source>
        <strain evidence="20">Dysh456</strain>
    </source>
</reference>
<accession>A0A2Z6E8U9</accession>
<keyword evidence="4 15" id="KW-1003">Cell membrane</keyword>
<evidence type="ECO:0000313" key="19">
    <source>
        <dbReference type="EMBL" id="BBD80999.1"/>
    </source>
</evidence>
<evidence type="ECO:0000256" key="13">
    <source>
        <dbReference type="ARBA" id="ARBA00024342"/>
    </source>
</evidence>
<dbReference type="KEGG" id="rbd:ALSL_2374"/>
<dbReference type="SUPFAM" id="SSF52540">
    <property type="entry name" value="P-loop containing nucleoside triphosphate hydrolases"/>
    <property type="match status" value="1"/>
</dbReference>
<dbReference type="InterPro" id="IPR005294">
    <property type="entry name" value="ATP_synth_F1_asu"/>
</dbReference>
<keyword evidence="12 15" id="KW-0066">ATP synthesis</keyword>
<evidence type="ECO:0000256" key="8">
    <source>
        <dbReference type="ARBA" id="ARBA00022967"/>
    </source>
</evidence>
<dbReference type="HAMAP" id="MF_01346">
    <property type="entry name" value="ATP_synth_alpha_bact"/>
    <property type="match status" value="1"/>
</dbReference>
<dbReference type="GO" id="GO:0045259">
    <property type="term" value="C:proton-transporting ATP synthase complex"/>
    <property type="evidence" value="ECO:0007669"/>
    <property type="project" value="UniProtKB-KW"/>
</dbReference>
<dbReference type="CDD" id="cd18113">
    <property type="entry name" value="ATP-synt_F1_alpha_C"/>
    <property type="match status" value="1"/>
</dbReference>
<dbReference type="InterPro" id="IPR033732">
    <property type="entry name" value="ATP_synth_F1_a_nt-bd_dom"/>
</dbReference>
<dbReference type="PROSITE" id="PS00152">
    <property type="entry name" value="ATPASE_ALPHA_BETA"/>
    <property type="match status" value="1"/>
</dbReference>
<dbReference type="RefSeq" id="WP_126539420.1">
    <property type="nucleotide sequence ID" value="NZ_AP018560.1"/>
</dbReference>
<dbReference type="Pfam" id="PF00006">
    <property type="entry name" value="ATP-synt_ab"/>
    <property type="match status" value="1"/>
</dbReference>
<dbReference type="GO" id="GO:0005524">
    <property type="term" value="F:ATP binding"/>
    <property type="evidence" value="ECO:0007669"/>
    <property type="project" value="UniProtKB-UniRule"/>
</dbReference>
<dbReference type="Pfam" id="PF00306">
    <property type="entry name" value="ATP-synt_ab_C"/>
    <property type="match status" value="1"/>
</dbReference>
<evidence type="ECO:0000256" key="15">
    <source>
        <dbReference type="HAMAP-Rule" id="MF_01346"/>
    </source>
</evidence>
<dbReference type="OrthoDB" id="9803053at2"/>
<comment type="function">
    <text evidence="1 15">Produces ATP from ADP in the presence of a proton gradient across the membrane. The alpha chain is a regulatory subunit.</text>
</comment>
<dbReference type="InterPro" id="IPR020003">
    <property type="entry name" value="ATPase_a/bsu_AS"/>
</dbReference>
<reference evidence="20" key="2">
    <citation type="submission" date="2018-06" db="EMBL/GenBank/DDBJ databases">
        <title>Genome sequence of Rhodanobacteraceae bacterium strain Dysh456.</title>
        <authorList>
            <person name="Fukui M."/>
        </authorList>
    </citation>
    <scope>NUCLEOTIDE SEQUENCE [LARGE SCALE GENOMIC DNA]</scope>
    <source>
        <strain evidence="20">Dysh456</strain>
    </source>
</reference>
<dbReference type="GO" id="GO:0005886">
    <property type="term" value="C:plasma membrane"/>
    <property type="evidence" value="ECO:0007669"/>
    <property type="project" value="UniProtKB-SubCell"/>
</dbReference>
<evidence type="ECO:0000259" key="18">
    <source>
        <dbReference type="Pfam" id="PF02874"/>
    </source>
</evidence>
<comment type="subcellular location">
    <subcellularLocation>
        <location evidence="15">Cell membrane</location>
        <topology evidence="15">Peripheral membrane protein</topology>
    </subcellularLocation>
    <subcellularLocation>
        <location evidence="2">Membrane</location>
        <topology evidence="2">Peripheral membrane protein</topology>
    </subcellularLocation>
</comment>
<dbReference type="InterPro" id="IPR027417">
    <property type="entry name" value="P-loop_NTPase"/>
</dbReference>
<keyword evidence="6 15" id="KW-0375">Hydrogen ion transport</keyword>
<dbReference type="InterPro" id="IPR000194">
    <property type="entry name" value="ATPase_F1/V1/A1_a/bsu_nucl-bd"/>
</dbReference>
<dbReference type="NCBIfam" id="NF009884">
    <property type="entry name" value="PRK13343.1"/>
    <property type="match status" value="1"/>
</dbReference>
<dbReference type="InterPro" id="IPR023366">
    <property type="entry name" value="ATP_synth_asu-like_sf"/>
</dbReference>
<protein>
    <recommendedName>
        <fullName evidence="15">ATP synthase subunit alpha</fullName>
        <ecNumber evidence="15">7.1.2.2</ecNumber>
    </recommendedName>
    <alternativeName>
        <fullName evidence="15">ATP synthase F1 sector subunit alpha</fullName>
    </alternativeName>
    <alternativeName>
        <fullName evidence="15">F-ATPase subunit alpha</fullName>
    </alternativeName>
</protein>
<keyword evidence="9 15" id="KW-0406">Ion transport</keyword>
<feature type="binding site" evidence="15">
    <location>
        <begin position="172"/>
        <end position="179"/>
    </location>
    <ligand>
        <name>ATP</name>
        <dbReference type="ChEBI" id="CHEBI:30616"/>
    </ligand>
</feature>
<dbReference type="FunFam" id="2.40.30.20:FF:000001">
    <property type="entry name" value="ATP synthase subunit alpha"/>
    <property type="match status" value="1"/>
</dbReference>
<dbReference type="InterPro" id="IPR038376">
    <property type="entry name" value="ATP_synth_asu_C_sf"/>
</dbReference>
<comment type="subunit">
    <text evidence="14">F-type ATPases have 2 components, CF(1) - the catalytic core - and CF(0) - the membrane proton channel. CF(1) has five subunits: alpha(3), beta(3), gamma(1), delta(1), epsilon(1). CF(0) has four main subunits: a(1), b(1), b'(1) and c(9-12).</text>
</comment>
<keyword evidence="10 15" id="KW-0472">Membrane</keyword>
<keyword evidence="7 15" id="KW-0067">ATP-binding</keyword>
<dbReference type="PANTHER" id="PTHR48082">
    <property type="entry name" value="ATP SYNTHASE SUBUNIT ALPHA, MITOCHONDRIAL"/>
    <property type="match status" value="1"/>
</dbReference>
<dbReference type="FunFam" id="1.20.150.20:FF:000001">
    <property type="entry name" value="ATP synthase subunit alpha"/>
    <property type="match status" value="1"/>
</dbReference>
<gene>
    <name evidence="15" type="primary">atpA</name>
    <name evidence="19" type="ORF">ALSL_2374</name>
</gene>
<keyword evidence="11 15" id="KW-0139">CF(1)</keyword>
<dbReference type="EMBL" id="AP018560">
    <property type="protein sequence ID" value="BBD80999.1"/>
    <property type="molecule type" value="Genomic_DNA"/>
</dbReference>
<organism evidence="19 20">
    <name type="scientific">Aerosticca soli</name>
    <dbReference type="NCBI Taxonomy" id="2010829"/>
    <lineage>
        <taxon>Bacteria</taxon>
        <taxon>Pseudomonadati</taxon>
        <taxon>Pseudomonadota</taxon>
        <taxon>Gammaproteobacteria</taxon>
        <taxon>Lysobacterales</taxon>
        <taxon>Rhodanobacteraceae</taxon>
        <taxon>Aerosticca</taxon>
    </lineage>
</organism>
<evidence type="ECO:0000256" key="4">
    <source>
        <dbReference type="ARBA" id="ARBA00022475"/>
    </source>
</evidence>
<evidence type="ECO:0000256" key="6">
    <source>
        <dbReference type="ARBA" id="ARBA00022781"/>
    </source>
</evidence>
<dbReference type="NCBIfam" id="TIGR00962">
    <property type="entry name" value="atpA"/>
    <property type="match status" value="1"/>
</dbReference>
<dbReference type="GO" id="GO:0043531">
    <property type="term" value="F:ADP binding"/>
    <property type="evidence" value="ECO:0007669"/>
    <property type="project" value="TreeGrafter"/>
</dbReference>
<feature type="domain" description="ATPase F1/V1/A1 complex alpha/beta subunit nucleotide-binding" evidence="16">
    <location>
        <begin position="152"/>
        <end position="378"/>
    </location>
</feature>
<comment type="similarity">
    <text evidence="13">Belongs to the ATPase alpha/beta chains family. T3SS ATPase subfamily.</text>
</comment>
<name>A0A2Z6E8U9_9GAMM</name>
<proteinExistence type="inferred from homology"/>
<dbReference type="InterPro" id="IPR036121">
    <property type="entry name" value="ATPase_F1/V1/A1_a/bsu_N_sf"/>
</dbReference>
<dbReference type="SUPFAM" id="SSF50615">
    <property type="entry name" value="N-terminal domain of alpha and beta subunits of F1 ATP synthase"/>
    <property type="match status" value="1"/>
</dbReference>
<dbReference type="EC" id="7.1.2.2" evidence="15"/>
<dbReference type="GO" id="GO:0046933">
    <property type="term" value="F:proton-transporting ATP synthase activity, rotational mechanism"/>
    <property type="evidence" value="ECO:0007669"/>
    <property type="project" value="UniProtKB-UniRule"/>
</dbReference>
<evidence type="ECO:0000259" key="17">
    <source>
        <dbReference type="Pfam" id="PF00306"/>
    </source>
</evidence>
<keyword evidence="20" id="KW-1185">Reference proteome</keyword>
<dbReference type="FunFam" id="3.40.50.300:FF:000002">
    <property type="entry name" value="ATP synthase subunit alpha"/>
    <property type="match status" value="1"/>
</dbReference>
<keyword evidence="8 15" id="KW-1278">Translocase</keyword>
<keyword evidence="5 15" id="KW-0547">Nucleotide-binding</keyword>
<evidence type="ECO:0000259" key="16">
    <source>
        <dbReference type="Pfam" id="PF00006"/>
    </source>
</evidence>
<evidence type="ECO:0000256" key="11">
    <source>
        <dbReference type="ARBA" id="ARBA00023196"/>
    </source>
</evidence>
<dbReference type="CDD" id="cd18116">
    <property type="entry name" value="ATP-synt_F1_alpha_N"/>
    <property type="match status" value="1"/>
</dbReference>
<dbReference type="Gene3D" id="3.40.50.300">
    <property type="entry name" value="P-loop containing nucleotide triphosphate hydrolases"/>
    <property type="match status" value="1"/>
</dbReference>
<dbReference type="AlphaFoldDB" id="A0A2Z6E8U9"/>
<comment type="catalytic activity">
    <reaction evidence="15">
        <text>ATP + H2O + 4 H(+)(in) = ADP + phosphate + 5 H(+)(out)</text>
        <dbReference type="Rhea" id="RHEA:57720"/>
        <dbReference type="ChEBI" id="CHEBI:15377"/>
        <dbReference type="ChEBI" id="CHEBI:15378"/>
        <dbReference type="ChEBI" id="CHEBI:30616"/>
        <dbReference type="ChEBI" id="CHEBI:43474"/>
        <dbReference type="ChEBI" id="CHEBI:456216"/>
        <dbReference type="EC" id="7.1.2.2"/>
    </reaction>
</comment>
<feature type="domain" description="ATPase F1/V1/A1 complex alpha/beta subunit N-terminal" evidence="18">
    <location>
        <begin position="31"/>
        <end position="95"/>
    </location>
</feature>
<evidence type="ECO:0000256" key="9">
    <source>
        <dbReference type="ARBA" id="ARBA00023065"/>
    </source>
</evidence>
<dbReference type="Gene3D" id="2.40.30.20">
    <property type="match status" value="1"/>
</dbReference>
<evidence type="ECO:0000313" key="20">
    <source>
        <dbReference type="Proteomes" id="UP000270530"/>
    </source>
</evidence>
<dbReference type="Proteomes" id="UP000270530">
    <property type="component" value="Chromosome"/>
</dbReference>
<dbReference type="PIRSF" id="PIRSF039088">
    <property type="entry name" value="F_ATPase_subunit_alpha"/>
    <property type="match status" value="1"/>
</dbReference>
<sequence>MSSTSLNPSEISELIRQRIEQFKLSAEARNEGTLISVADGIVRIHGLADVMQGEMIELPGNTFALALNLERDSVGAVVLGEYQHLREGDIAKTTGRILEVPVGPELLGRVVDALGNPIDGKGPIAAKLTSPIEKVAPGVVWRKSVDQPVQTGYKAVDSMIPIGRGQRELIIGDRQTGKSALAVDAIINQRDSGIFCIYVAIGQKRSSVANVVRKLEENGALANTIVIVASASESAALQYIAPYAGCAMGEYFRDRGQDALIVYDDLSKQAVAYRQISLLLRRPPGREAYPGDVFYLHSRLLERAARVNEAYVEKCTNGEVKGRTGSLTALPIIETQAGDVSAFVPTNVISITDGQIFLETDLFNAGIRPAVNAGISVSRVGGAAQTKIIKKLSGGVKLALAQYRELAAFAQFASDLDAATRAQLDRGQRVTELMKQPQYSPLSIAELALSLYAAEKGYLDDLPVNQVLPFEKAMHAFFHQNHGELMKRIVATGDWNNDIEAVFKAGLDEFKKTGSW</sequence>
<evidence type="ECO:0000256" key="5">
    <source>
        <dbReference type="ARBA" id="ARBA00022741"/>
    </source>
</evidence>
<evidence type="ECO:0000256" key="3">
    <source>
        <dbReference type="ARBA" id="ARBA00022448"/>
    </source>
</evidence>
<evidence type="ECO:0000256" key="2">
    <source>
        <dbReference type="ARBA" id="ARBA00004170"/>
    </source>
</evidence>
<dbReference type="Gene3D" id="1.20.150.20">
    <property type="entry name" value="ATP synthase alpha/beta chain, C-terminal domain"/>
    <property type="match status" value="1"/>
</dbReference>
<dbReference type="PANTHER" id="PTHR48082:SF2">
    <property type="entry name" value="ATP SYNTHASE SUBUNIT ALPHA, MITOCHONDRIAL"/>
    <property type="match status" value="1"/>
</dbReference>
<dbReference type="InterPro" id="IPR004100">
    <property type="entry name" value="ATPase_F1/V1/A1_a/bsu_N"/>
</dbReference>
<feature type="site" description="Required for activity" evidence="15">
    <location>
        <position position="376"/>
    </location>
</feature>
<evidence type="ECO:0000256" key="10">
    <source>
        <dbReference type="ARBA" id="ARBA00023136"/>
    </source>
</evidence>
<feature type="domain" description="ATP synthase alpha subunit C-terminal" evidence="17">
    <location>
        <begin position="385"/>
        <end position="510"/>
    </location>
</feature>
<dbReference type="InterPro" id="IPR000793">
    <property type="entry name" value="ATP_synth_asu_C"/>
</dbReference>
<dbReference type="Pfam" id="PF02874">
    <property type="entry name" value="ATP-synt_ab_N"/>
    <property type="match status" value="1"/>
</dbReference>
<dbReference type="SUPFAM" id="SSF47917">
    <property type="entry name" value="C-terminal domain of alpha and beta subunits of F1 ATP synthase"/>
    <property type="match status" value="1"/>
</dbReference>